<dbReference type="EMBL" id="JBHLVF010000011">
    <property type="protein sequence ID" value="MFC0391423.1"/>
    <property type="molecule type" value="Genomic_DNA"/>
</dbReference>
<dbReference type="Proteomes" id="UP001589818">
    <property type="component" value="Unassembled WGS sequence"/>
</dbReference>
<reference evidence="1 2" key="1">
    <citation type="submission" date="2024-09" db="EMBL/GenBank/DDBJ databases">
        <authorList>
            <person name="Sun Q."/>
            <person name="Mori K."/>
        </authorList>
    </citation>
    <scope>NUCLEOTIDE SEQUENCE [LARGE SCALE GENOMIC DNA]</scope>
    <source>
        <strain evidence="1 2">CCM 4839</strain>
    </source>
</reference>
<organism evidence="1 2">
    <name type="scientific">Paenibacillus mendelii</name>
    <dbReference type="NCBI Taxonomy" id="206163"/>
    <lineage>
        <taxon>Bacteria</taxon>
        <taxon>Bacillati</taxon>
        <taxon>Bacillota</taxon>
        <taxon>Bacilli</taxon>
        <taxon>Bacillales</taxon>
        <taxon>Paenibacillaceae</taxon>
        <taxon>Paenibacillus</taxon>
    </lineage>
</organism>
<evidence type="ECO:0000313" key="2">
    <source>
        <dbReference type="Proteomes" id="UP001589818"/>
    </source>
</evidence>
<dbReference type="RefSeq" id="WP_204819925.1">
    <property type="nucleotide sequence ID" value="NZ_JANHOF010000006.1"/>
</dbReference>
<accession>A0ABV6J9G9</accession>
<name>A0ABV6J9G9_9BACL</name>
<protein>
    <recommendedName>
        <fullName evidence="3">Inhibitor I9 domain-containing protein</fullName>
    </recommendedName>
</protein>
<evidence type="ECO:0008006" key="3">
    <source>
        <dbReference type="Google" id="ProtNLM"/>
    </source>
</evidence>
<proteinExistence type="predicted"/>
<sequence length="61" mass="6782">MDNEQAAYTVEYQDNYGVLFYANVKASHAGDAKEQILQLHPDVLIRAVTRVANDEDASANK</sequence>
<keyword evidence="2" id="KW-1185">Reference proteome</keyword>
<comment type="caution">
    <text evidence="1">The sequence shown here is derived from an EMBL/GenBank/DDBJ whole genome shotgun (WGS) entry which is preliminary data.</text>
</comment>
<evidence type="ECO:0000313" key="1">
    <source>
        <dbReference type="EMBL" id="MFC0391423.1"/>
    </source>
</evidence>
<gene>
    <name evidence="1" type="ORF">ACFFJ8_08555</name>
</gene>